<accession>A0A174ANE6</accession>
<dbReference type="EMBL" id="CYZA01000007">
    <property type="protein sequence ID" value="CUN90014.1"/>
    <property type="molecule type" value="Genomic_DNA"/>
</dbReference>
<dbReference type="InterPro" id="IPR013078">
    <property type="entry name" value="His_Pase_superF_clade-1"/>
</dbReference>
<proteinExistence type="predicted"/>
<dbReference type="CDD" id="cd07067">
    <property type="entry name" value="HP_PGM_like"/>
    <property type="match status" value="1"/>
</dbReference>
<dbReference type="AlphaFoldDB" id="A0A174ANE6"/>
<reference evidence="1 2" key="1">
    <citation type="submission" date="2015-09" db="EMBL/GenBank/DDBJ databases">
        <authorList>
            <consortium name="Pathogen Informatics"/>
        </authorList>
    </citation>
    <scope>NUCLEOTIDE SEQUENCE [LARGE SCALE GENOMIC DNA]</scope>
    <source>
        <strain evidence="1 2">2789STDY5608838</strain>
    </source>
</reference>
<dbReference type="PANTHER" id="PTHR48100">
    <property type="entry name" value="BROAD-SPECIFICITY PHOSPHATASE YOR283W-RELATED"/>
    <property type="match status" value="1"/>
</dbReference>
<sequence length="243" mass="28797">MRLLIVRHGDPDYSIDSLTEKGWKEAEYLSERLSKLDVKDFYVSPLGRAKDTASFTLKKMNRTAVECDWLREFDVLIDRPDVTDRQKRLWDWLPQDWTQDERFYQYDHWYENERFQQSDVKRYYDHVTGEFDKLLAEHGYVREGHYYRVEKPNEDTLVFFCHFGLECVLLAHLIGASPMVLWHGFCAAPSSVTTVNTEERREGIASFRISAFGDVSHLYVHDEPPAFAARFCEMYSNTDERHD</sequence>
<dbReference type="Pfam" id="PF00300">
    <property type="entry name" value="His_Phos_1"/>
    <property type="match status" value="1"/>
</dbReference>
<dbReference type="InterPro" id="IPR050275">
    <property type="entry name" value="PGM_Phosphatase"/>
</dbReference>
<evidence type="ECO:0000313" key="1">
    <source>
        <dbReference type="EMBL" id="CUN90014.1"/>
    </source>
</evidence>
<evidence type="ECO:0000313" key="2">
    <source>
        <dbReference type="Proteomes" id="UP000095447"/>
    </source>
</evidence>
<dbReference type="SMART" id="SM00855">
    <property type="entry name" value="PGAM"/>
    <property type="match status" value="1"/>
</dbReference>
<dbReference type="GO" id="GO:0005737">
    <property type="term" value="C:cytoplasm"/>
    <property type="evidence" value="ECO:0007669"/>
    <property type="project" value="TreeGrafter"/>
</dbReference>
<dbReference type="InterPro" id="IPR029033">
    <property type="entry name" value="His_PPase_superfam"/>
</dbReference>
<gene>
    <name evidence="1" type="ORF">ERS852395_01627</name>
</gene>
<name>A0A174ANE6_9FIRM</name>
<dbReference type="STRING" id="657314.CK5_00190"/>
<dbReference type="Gene3D" id="3.40.50.1240">
    <property type="entry name" value="Phosphoglycerate mutase-like"/>
    <property type="match status" value="1"/>
</dbReference>
<dbReference type="RefSeq" id="WP_020993277.1">
    <property type="nucleotide sequence ID" value="NZ_CYZA01000007.1"/>
</dbReference>
<dbReference type="PANTHER" id="PTHR48100:SF1">
    <property type="entry name" value="HISTIDINE PHOSPHATASE FAMILY PROTEIN-RELATED"/>
    <property type="match status" value="1"/>
</dbReference>
<protein>
    <submittedName>
        <fullName evidence="1">Alpha-ribazole phosphatase</fullName>
    </submittedName>
</protein>
<dbReference type="SUPFAM" id="SSF53254">
    <property type="entry name" value="Phosphoglycerate mutase-like"/>
    <property type="match status" value="1"/>
</dbReference>
<organism evidence="1 2">
    <name type="scientific">Blautia obeum</name>
    <dbReference type="NCBI Taxonomy" id="40520"/>
    <lineage>
        <taxon>Bacteria</taxon>
        <taxon>Bacillati</taxon>
        <taxon>Bacillota</taxon>
        <taxon>Clostridia</taxon>
        <taxon>Lachnospirales</taxon>
        <taxon>Lachnospiraceae</taxon>
        <taxon>Blautia</taxon>
    </lineage>
</organism>
<dbReference type="GO" id="GO:0016791">
    <property type="term" value="F:phosphatase activity"/>
    <property type="evidence" value="ECO:0007669"/>
    <property type="project" value="TreeGrafter"/>
</dbReference>
<dbReference type="Proteomes" id="UP000095447">
    <property type="component" value="Unassembled WGS sequence"/>
</dbReference>